<evidence type="ECO:0000313" key="2">
    <source>
        <dbReference type="EMBL" id="GAO51411.1"/>
    </source>
</evidence>
<feature type="region of interest" description="Disordered" evidence="1">
    <location>
        <begin position="101"/>
        <end position="142"/>
    </location>
</feature>
<protein>
    <recommendedName>
        <fullName evidence="4">SWIM-type domain-containing protein</fullName>
    </recommendedName>
</protein>
<organism evidence="2 3">
    <name type="scientific">Saitoella complicata (strain BCRC 22490 / CBS 7301 / JCM 7358 / NBRC 10748 / NRRL Y-17804)</name>
    <dbReference type="NCBI Taxonomy" id="698492"/>
    <lineage>
        <taxon>Eukaryota</taxon>
        <taxon>Fungi</taxon>
        <taxon>Dikarya</taxon>
        <taxon>Ascomycota</taxon>
        <taxon>Taphrinomycotina</taxon>
        <taxon>Taphrinomycotina incertae sedis</taxon>
        <taxon>Saitoella</taxon>
    </lineage>
</organism>
<dbReference type="EMBL" id="BACD03000045">
    <property type="protein sequence ID" value="GAO51411.1"/>
    <property type="molecule type" value="Genomic_DNA"/>
</dbReference>
<dbReference type="STRING" id="698492.A0A0E9NP18"/>
<reference evidence="2 3" key="2">
    <citation type="journal article" date="2014" name="J. Gen. Appl. Microbiol.">
        <title>The early diverging ascomycetous budding yeast Saitoella complicata has three histone deacetylases belonging to the Clr6, Hos2, and Rpd3 lineages.</title>
        <authorList>
            <person name="Nishida H."/>
            <person name="Matsumoto T."/>
            <person name="Kondo S."/>
            <person name="Hamamoto M."/>
            <person name="Yoshikawa H."/>
        </authorList>
    </citation>
    <scope>NUCLEOTIDE SEQUENCE [LARGE SCALE GENOMIC DNA]</scope>
    <source>
        <strain evidence="2 3">NRRL Y-17804</strain>
    </source>
</reference>
<dbReference type="AlphaFoldDB" id="A0A0E9NP18"/>
<name>A0A0E9NP18_SAICN</name>
<comment type="caution">
    <text evidence="2">The sequence shown here is derived from an EMBL/GenBank/DDBJ whole genome shotgun (WGS) entry which is preliminary data.</text>
</comment>
<feature type="region of interest" description="Disordered" evidence="1">
    <location>
        <begin position="250"/>
        <end position="273"/>
    </location>
</feature>
<dbReference type="Proteomes" id="UP000033140">
    <property type="component" value="Unassembled WGS sequence"/>
</dbReference>
<reference evidence="2 3" key="1">
    <citation type="journal article" date="2011" name="J. Gen. Appl. Microbiol.">
        <title>Draft genome sequencing of the enigmatic yeast Saitoella complicata.</title>
        <authorList>
            <person name="Nishida H."/>
            <person name="Hamamoto M."/>
            <person name="Sugiyama J."/>
        </authorList>
    </citation>
    <scope>NUCLEOTIDE SEQUENCE [LARGE SCALE GENOMIC DNA]</scope>
    <source>
        <strain evidence="2 3">NRRL Y-17804</strain>
    </source>
</reference>
<keyword evidence="3" id="KW-1185">Reference proteome</keyword>
<gene>
    <name evidence="2" type="ORF">G7K_5513-t1</name>
</gene>
<feature type="compositionally biased region" description="Polar residues" evidence="1">
    <location>
        <begin position="122"/>
        <end position="138"/>
    </location>
</feature>
<proteinExistence type="predicted"/>
<evidence type="ECO:0008006" key="4">
    <source>
        <dbReference type="Google" id="ProtNLM"/>
    </source>
</evidence>
<evidence type="ECO:0000256" key="1">
    <source>
        <dbReference type="SAM" id="MobiDB-lite"/>
    </source>
</evidence>
<reference evidence="2 3" key="3">
    <citation type="journal article" date="2015" name="Genome Announc.">
        <title>Draft Genome Sequence of the Archiascomycetous Yeast Saitoella complicata.</title>
        <authorList>
            <person name="Yamauchi K."/>
            <person name="Kondo S."/>
            <person name="Hamamoto M."/>
            <person name="Takahashi Y."/>
            <person name="Ogura Y."/>
            <person name="Hayashi T."/>
            <person name="Nishida H."/>
        </authorList>
    </citation>
    <scope>NUCLEOTIDE SEQUENCE [LARGE SCALE GENOMIC DNA]</scope>
    <source>
        <strain evidence="2 3">NRRL Y-17804</strain>
    </source>
</reference>
<accession>A0A0E9NP18</accession>
<evidence type="ECO:0000313" key="3">
    <source>
        <dbReference type="Proteomes" id="UP000033140"/>
    </source>
</evidence>
<sequence length="273" mass="30134">MPANEKVSVPPTLGAFFANIKYKVSGFALGLIEEQYILARRSLATNFTLSTCRDYLKRVFGLPCAHAITEALADDRVLTMHDIHKHWHLVLDENYIEAPTLDTTQQQVRDPPVSTARGRPRGSQNRSRNIPLSSTQRDPSAFETVEASRRLCGFCSRPGHDRRTCELRNVQMPSQTPVPSGTVDDGYSQPWFVPSYNPLDAPLMPFHGLPALQPRFDYPPQSGHPVQGPSVGYSLPPMASMAGGNLPMGAPGHQRFYGPPPGPPRNYFGPYGP</sequence>